<reference evidence="2 3" key="1">
    <citation type="journal article" date="2019" name="PLoS Negl. Trop. Dis.">
        <title>Whole genome sequencing of Entamoeba nuttalli reveals mammalian host-related molecular signatures and a novel octapeptide-repeat surface protein.</title>
        <authorList>
            <person name="Tanaka M."/>
            <person name="Makiuchi T."/>
            <person name="Komiyama T."/>
            <person name="Shiina T."/>
            <person name="Osaki K."/>
            <person name="Tachibana H."/>
        </authorList>
    </citation>
    <scope>NUCLEOTIDE SEQUENCE [LARGE SCALE GENOMIC DNA]</scope>
    <source>
        <strain evidence="2 3">P19-061405</strain>
    </source>
</reference>
<dbReference type="Proteomes" id="UP001628156">
    <property type="component" value="Unassembled WGS sequence"/>
</dbReference>
<evidence type="ECO:0000313" key="3">
    <source>
        <dbReference type="Proteomes" id="UP001628156"/>
    </source>
</evidence>
<protein>
    <recommendedName>
        <fullName evidence="1">Rho-GAP domain-containing protein</fullName>
    </recommendedName>
</protein>
<name>A0ABQ0DTN6_9EUKA</name>
<accession>A0ABQ0DTN6</accession>
<gene>
    <name evidence="2" type="ORF">ENUP19_0280G0004</name>
</gene>
<dbReference type="EMBL" id="BAAFRS010000280">
    <property type="protein sequence ID" value="GAB1226219.1"/>
    <property type="molecule type" value="Genomic_DNA"/>
</dbReference>
<feature type="domain" description="Rho-GAP" evidence="1">
    <location>
        <begin position="183"/>
        <end position="367"/>
    </location>
</feature>
<dbReference type="InterPro" id="IPR008936">
    <property type="entry name" value="Rho_GTPase_activation_prot"/>
</dbReference>
<organism evidence="2 3">
    <name type="scientific">Entamoeba nuttalli</name>
    <dbReference type="NCBI Taxonomy" id="412467"/>
    <lineage>
        <taxon>Eukaryota</taxon>
        <taxon>Amoebozoa</taxon>
        <taxon>Evosea</taxon>
        <taxon>Archamoebae</taxon>
        <taxon>Mastigamoebida</taxon>
        <taxon>Entamoebidae</taxon>
        <taxon>Entamoeba</taxon>
    </lineage>
</organism>
<evidence type="ECO:0000259" key="1">
    <source>
        <dbReference type="PROSITE" id="PS50238"/>
    </source>
</evidence>
<dbReference type="SUPFAM" id="SSF48350">
    <property type="entry name" value="GTPase activation domain, GAP"/>
    <property type="match status" value="1"/>
</dbReference>
<dbReference type="SMART" id="SM00324">
    <property type="entry name" value="RhoGAP"/>
    <property type="match status" value="1"/>
</dbReference>
<dbReference type="InterPro" id="IPR000198">
    <property type="entry name" value="RhoGAP_dom"/>
</dbReference>
<dbReference type="CDD" id="cd00159">
    <property type="entry name" value="RhoGAP"/>
    <property type="match status" value="1"/>
</dbReference>
<dbReference type="PANTHER" id="PTHR23179">
    <property type="entry name" value="T-CELL ACTIVATION RHO GTPASE ACTIVATING PROTEIN-RELATED"/>
    <property type="match status" value="1"/>
</dbReference>
<dbReference type="PROSITE" id="PS50238">
    <property type="entry name" value="RHOGAP"/>
    <property type="match status" value="1"/>
</dbReference>
<evidence type="ECO:0000313" key="2">
    <source>
        <dbReference type="EMBL" id="GAB1226219.1"/>
    </source>
</evidence>
<comment type="caution">
    <text evidence="2">The sequence shown here is derived from an EMBL/GenBank/DDBJ whole genome shotgun (WGS) entry which is preliminary data.</text>
</comment>
<proteinExistence type="predicted"/>
<sequence length="428" mass="48875">MNDWLLPAHKLCLERYGSNKFQAMEQLSINSNQIAQTFQTLIPLIQSFHTKIENLRINVPKASSSTSIYHELLVISHTNEVLIEIFKIYENTLNKLSISLKNNNSWGENISSVPDIAMQQNNMISNISLFQSLSSYINDLNLLSDQMVKFNNIMKEEDSNELETAVVSVINERKKLLNTNYSQSIDEIIKNENEEVPLPILKAMYGIYFTPRSLEGVFRQCADSKALESYTKLIGVIDVQATDVVNLSGVIRKFLRGLNTPIWPRPLLQPMLSITMSNSTNEEVWVDKIRELTCQLPKTNASILKHLLALCGRITNCPESKMDSYNIAVCLGLSTFVSKNDIQTIGPQTGHIIKTFELMTKNKEVIFTDIGDCFKRRVNDVITPPIYHDIFFNKRQSIYFTRHRPNQNETKTRIFNIGKYVAKSTPLN</sequence>
<dbReference type="Pfam" id="PF00620">
    <property type="entry name" value="RhoGAP"/>
    <property type="match status" value="1"/>
</dbReference>
<dbReference type="Gene3D" id="1.10.555.10">
    <property type="entry name" value="Rho GTPase activation protein"/>
    <property type="match status" value="1"/>
</dbReference>
<keyword evidence="3" id="KW-1185">Reference proteome</keyword>
<dbReference type="PANTHER" id="PTHR23179:SF3">
    <property type="entry name" value="RHO GTPASE-ACTIVATING PROTEIN 20"/>
    <property type="match status" value="1"/>
</dbReference>